<dbReference type="AlphaFoldDB" id="A0AA48KA06"/>
<name>A0AA48KA06_9BACT</name>
<dbReference type="Proteomes" id="UP001238179">
    <property type="component" value="Chromosome"/>
</dbReference>
<dbReference type="InterPro" id="IPR029062">
    <property type="entry name" value="Class_I_gatase-like"/>
</dbReference>
<dbReference type="PANTHER" id="PTHR43235:SF1">
    <property type="entry name" value="GLUTAMINE AMIDOTRANSFERASE PB2B2.05-RELATED"/>
    <property type="match status" value="1"/>
</dbReference>
<dbReference type="KEGG" id="msil:METEAL_20210"/>
<dbReference type="PANTHER" id="PTHR43235">
    <property type="entry name" value="GLUTAMINE AMIDOTRANSFERASE PB2B2.05-RELATED"/>
    <property type="match status" value="1"/>
</dbReference>
<dbReference type="GO" id="GO:0016811">
    <property type="term" value="F:hydrolase activity, acting on carbon-nitrogen (but not peptide) bonds, in linear amides"/>
    <property type="evidence" value="ECO:0007669"/>
    <property type="project" value="InterPro"/>
</dbReference>
<dbReference type="InterPro" id="IPR011697">
    <property type="entry name" value="Peptidase_C26"/>
</dbReference>
<protein>
    <recommendedName>
        <fullName evidence="3">Glutamine amidotransferase</fullName>
    </recommendedName>
</protein>
<dbReference type="RefSeq" id="WP_316415759.1">
    <property type="nucleotide sequence ID" value="NZ_AP027080.1"/>
</dbReference>
<dbReference type="SUPFAM" id="SSF52317">
    <property type="entry name" value="Class I glutamine amidotransferase-like"/>
    <property type="match status" value="1"/>
</dbReference>
<organism evidence="1 2">
    <name type="scientific">Mesoterricola silvestris</name>
    <dbReference type="NCBI Taxonomy" id="2927979"/>
    <lineage>
        <taxon>Bacteria</taxon>
        <taxon>Pseudomonadati</taxon>
        <taxon>Acidobacteriota</taxon>
        <taxon>Holophagae</taxon>
        <taxon>Holophagales</taxon>
        <taxon>Holophagaceae</taxon>
        <taxon>Mesoterricola</taxon>
    </lineage>
</organism>
<dbReference type="InterPro" id="IPR044668">
    <property type="entry name" value="PuuD-like"/>
</dbReference>
<sequence>MRLLALFLAFGLGLGAQERFLDAPRPAHDGPRLVVFNPTVWNLRCLAALRERGILEVPGLTVIGVYGVRQKEDFEASRRFAAEPGHGWIRFHAVTAPLAEAELYARNACTPDFEAVASRSDGVVFFGGPDIPAALLHQKTNFLSEVDDPHRNRLELSAIFHLLGGTQDPRATPLLASRPAFPVLGICLGFQSLNVGTGGTLAQDIWTGVYGAASVEDAIALGPEQWHSNPYRRLFPQEKLMSFTFHTLQLGEGRFLKGAGFGPGDHPRVLSAHHQAVTQVAEGWRVLATSRDGRLVEAMEHRRFPNVLGVQFHPEHLHLWETGPGYRQRPEDVPGSCGANLAGTPRSLEFHKAVWAWLGKALRER</sequence>
<dbReference type="EMBL" id="AP027080">
    <property type="protein sequence ID" value="BDU72847.1"/>
    <property type="molecule type" value="Genomic_DNA"/>
</dbReference>
<dbReference type="GO" id="GO:0005829">
    <property type="term" value="C:cytosol"/>
    <property type="evidence" value="ECO:0007669"/>
    <property type="project" value="TreeGrafter"/>
</dbReference>
<proteinExistence type="predicted"/>
<keyword evidence="2" id="KW-1185">Reference proteome</keyword>
<dbReference type="Pfam" id="PF07722">
    <property type="entry name" value="Peptidase_C26"/>
    <property type="match status" value="1"/>
</dbReference>
<dbReference type="PROSITE" id="PS51273">
    <property type="entry name" value="GATASE_TYPE_1"/>
    <property type="match status" value="1"/>
</dbReference>
<reference evidence="2" key="1">
    <citation type="journal article" date="2023" name="Int. J. Syst. Evol. Microbiol.">
        <title>Mesoterricola silvestris gen. nov., sp. nov., Mesoterricola sediminis sp. nov., Geothrix oryzae sp. nov., Geothrix edaphica sp. nov., Geothrix rubra sp. nov., and Geothrix limicola sp. nov., six novel members of Acidobacteriota isolated from soils.</title>
        <authorList>
            <person name="Itoh H."/>
            <person name="Sugisawa Y."/>
            <person name="Mise K."/>
            <person name="Xu Z."/>
            <person name="Kuniyasu M."/>
            <person name="Ushijima N."/>
            <person name="Kawano K."/>
            <person name="Kobayashi E."/>
            <person name="Shiratori Y."/>
            <person name="Masuda Y."/>
            <person name="Senoo K."/>
        </authorList>
    </citation>
    <scope>NUCLEOTIDE SEQUENCE [LARGE SCALE GENOMIC DNA]</scope>
    <source>
        <strain evidence="2">W79</strain>
    </source>
</reference>
<accession>A0AA48KA06</accession>
<dbReference type="Gene3D" id="3.40.50.880">
    <property type="match status" value="1"/>
</dbReference>
<evidence type="ECO:0000313" key="2">
    <source>
        <dbReference type="Proteomes" id="UP001238179"/>
    </source>
</evidence>
<evidence type="ECO:0000313" key="1">
    <source>
        <dbReference type="EMBL" id="BDU72847.1"/>
    </source>
</evidence>
<gene>
    <name evidence="1" type="ORF">METEAL_20210</name>
</gene>
<evidence type="ECO:0008006" key="3">
    <source>
        <dbReference type="Google" id="ProtNLM"/>
    </source>
</evidence>